<dbReference type="OrthoDB" id="539354at2759"/>
<dbReference type="EMBL" id="JAEHOC010000008">
    <property type="protein sequence ID" value="KAG2439219.1"/>
    <property type="molecule type" value="Genomic_DNA"/>
</dbReference>
<evidence type="ECO:0000313" key="2">
    <source>
        <dbReference type="EMBL" id="KAG2439219.1"/>
    </source>
</evidence>
<dbReference type="Proteomes" id="UP000650467">
    <property type="component" value="Unassembled WGS sequence"/>
</dbReference>
<proteinExistence type="predicted"/>
<feature type="compositionally biased region" description="Low complexity" evidence="1">
    <location>
        <begin position="57"/>
        <end position="69"/>
    </location>
</feature>
<gene>
    <name evidence="2" type="ORF">HXX76_004581</name>
</gene>
<protein>
    <submittedName>
        <fullName evidence="2">Uncharacterized protein</fullName>
    </submittedName>
</protein>
<evidence type="ECO:0000256" key="1">
    <source>
        <dbReference type="SAM" id="MobiDB-lite"/>
    </source>
</evidence>
<comment type="caution">
    <text evidence="2">The sequence shown here is derived from an EMBL/GenBank/DDBJ whole genome shotgun (WGS) entry which is preliminary data.</text>
</comment>
<name>A0A835TF51_CHLIN</name>
<evidence type="ECO:0000313" key="3">
    <source>
        <dbReference type="Proteomes" id="UP000650467"/>
    </source>
</evidence>
<keyword evidence="3" id="KW-1185">Reference proteome</keyword>
<feature type="region of interest" description="Disordered" evidence="1">
    <location>
        <begin position="1"/>
        <end position="72"/>
    </location>
</feature>
<organism evidence="2 3">
    <name type="scientific">Chlamydomonas incerta</name>
    <dbReference type="NCBI Taxonomy" id="51695"/>
    <lineage>
        <taxon>Eukaryota</taxon>
        <taxon>Viridiplantae</taxon>
        <taxon>Chlorophyta</taxon>
        <taxon>core chlorophytes</taxon>
        <taxon>Chlorophyceae</taxon>
        <taxon>CS clade</taxon>
        <taxon>Chlamydomonadales</taxon>
        <taxon>Chlamydomonadaceae</taxon>
        <taxon>Chlamydomonas</taxon>
    </lineage>
</organism>
<accession>A0A835TF51</accession>
<reference evidence="2" key="1">
    <citation type="journal article" date="2020" name="bioRxiv">
        <title>Comparative genomics of Chlamydomonas.</title>
        <authorList>
            <person name="Craig R.J."/>
            <person name="Hasan A.R."/>
            <person name="Ness R.W."/>
            <person name="Keightley P.D."/>
        </authorList>
    </citation>
    <scope>NUCLEOTIDE SEQUENCE</scope>
    <source>
        <strain evidence="2">SAG 7.73</strain>
    </source>
</reference>
<sequence length="337" mass="37077">MTTGSGAATSPAAPASAAGATPAIGSSSTSGSFMPGWLRNLFPGGRDLQAGPAAERQASGAGASSSGQGTEADDIKQLEEMRNMDMQGYVEYCKKMRGGAPPPRPRRAAVTPDHYDYRLMQDTRRIAFLRMQQHERIGSLVTKEENDLILALREDALKDRALLQAIADRTGTYIDLEVKDCIDQFLDTRRNAERLHRYTVEFGNPLPKGTQEQRDATRFMKRIEAEEKVMAALAKRDPSSCTLQHKLPWAGPTALCDQTGLRYHECCGALQAGAAAGDVDMSKLRIPPVLLHGNKGGKRQVVDTDRERYAHGMFKSRQEGRLRKAAIIASKPRFRDY</sequence>
<feature type="compositionally biased region" description="Low complexity" evidence="1">
    <location>
        <begin position="1"/>
        <end position="32"/>
    </location>
</feature>
<dbReference type="AlphaFoldDB" id="A0A835TF51"/>